<dbReference type="EMBL" id="CABFNS010000837">
    <property type="protein sequence ID" value="VUC31782.1"/>
    <property type="molecule type" value="Genomic_DNA"/>
</dbReference>
<feature type="region of interest" description="Disordered" evidence="1">
    <location>
        <begin position="16"/>
        <end position="49"/>
    </location>
</feature>
<proteinExistence type="predicted"/>
<evidence type="ECO:0000313" key="2">
    <source>
        <dbReference type="EMBL" id="VUC31782.1"/>
    </source>
</evidence>
<name>A0ABY6UM09_BIOOC</name>
<gene>
    <name evidence="2" type="ORF">CLO192961_LOCUS315635</name>
</gene>
<sequence>MRRGTREVHLERFSAMKSKRSVADQPKETKSFPTNTNFANHFNNDNDISRDTIEVGLSPSDMELVDSDELSSVGTLHPQGSFV</sequence>
<dbReference type="Proteomes" id="UP000766486">
    <property type="component" value="Unassembled WGS sequence"/>
</dbReference>
<organism evidence="2 3">
    <name type="scientific">Bionectria ochroleuca</name>
    <name type="common">Gliocladium roseum</name>
    <dbReference type="NCBI Taxonomy" id="29856"/>
    <lineage>
        <taxon>Eukaryota</taxon>
        <taxon>Fungi</taxon>
        <taxon>Dikarya</taxon>
        <taxon>Ascomycota</taxon>
        <taxon>Pezizomycotina</taxon>
        <taxon>Sordariomycetes</taxon>
        <taxon>Hypocreomycetidae</taxon>
        <taxon>Hypocreales</taxon>
        <taxon>Bionectriaceae</taxon>
        <taxon>Clonostachys</taxon>
    </lineage>
</organism>
<evidence type="ECO:0000313" key="3">
    <source>
        <dbReference type="Proteomes" id="UP000766486"/>
    </source>
</evidence>
<accession>A0ABY6UM09</accession>
<feature type="compositionally biased region" description="Basic and acidic residues" evidence="1">
    <location>
        <begin position="21"/>
        <end position="30"/>
    </location>
</feature>
<protein>
    <submittedName>
        <fullName evidence="2">Uncharacterized protein</fullName>
    </submittedName>
</protein>
<evidence type="ECO:0000256" key="1">
    <source>
        <dbReference type="SAM" id="MobiDB-lite"/>
    </source>
</evidence>
<reference evidence="2 3" key="1">
    <citation type="submission" date="2019-06" db="EMBL/GenBank/DDBJ databases">
        <authorList>
            <person name="Broberg M."/>
        </authorList>
    </citation>
    <scope>NUCLEOTIDE SEQUENCE [LARGE SCALE GENOMIC DNA]</scope>
</reference>
<keyword evidence="3" id="KW-1185">Reference proteome</keyword>
<feature type="compositionally biased region" description="Low complexity" evidence="1">
    <location>
        <begin position="34"/>
        <end position="46"/>
    </location>
</feature>
<comment type="caution">
    <text evidence="2">The sequence shown here is derived from an EMBL/GenBank/DDBJ whole genome shotgun (WGS) entry which is preliminary data.</text>
</comment>